<dbReference type="PROSITE" id="PS50075">
    <property type="entry name" value="CARRIER"/>
    <property type="match status" value="1"/>
</dbReference>
<comment type="similarity">
    <text evidence="2">Belongs to the acyl carrier protein (ACP) family.</text>
</comment>
<dbReference type="AlphaFoldDB" id="A0A8T2RL48"/>
<keyword evidence="15" id="KW-1185">Reference proteome</keyword>
<keyword evidence="11 12" id="KW-0275">Fatty acid biosynthesis</keyword>
<keyword evidence="8" id="KW-0276">Fatty acid metabolism</keyword>
<evidence type="ECO:0000259" key="13">
    <source>
        <dbReference type="PROSITE" id="PS50075"/>
    </source>
</evidence>
<dbReference type="GO" id="GO:0000036">
    <property type="term" value="F:acyl carrier activity"/>
    <property type="evidence" value="ECO:0007669"/>
    <property type="project" value="InterPro"/>
</dbReference>
<evidence type="ECO:0000256" key="9">
    <source>
        <dbReference type="ARBA" id="ARBA00022946"/>
    </source>
</evidence>
<keyword evidence="3 12" id="KW-0596">Phosphopantetheine</keyword>
<evidence type="ECO:0000256" key="4">
    <source>
        <dbReference type="ARBA" id="ARBA00022516"/>
    </source>
</evidence>
<reference evidence="14" key="1">
    <citation type="submission" date="2021-08" db="EMBL/GenBank/DDBJ databases">
        <title>WGS assembly of Ceratopteris richardii.</title>
        <authorList>
            <person name="Marchant D.B."/>
            <person name="Chen G."/>
            <person name="Jenkins J."/>
            <person name="Shu S."/>
            <person name="Leebens-Mack J."/>
            <person name="Grimwood J."/>
            <person name="Schmutz J."/>
            <person name="Soltis P."/>
            <person name="Soltis D."/>
            <person name="Chen Z.-H."/>
        </authorList>
    </citation>
    <scope>NUCLEOTIDE SEQUENCE</scope>
    <source>
        <strain evidence="14">Whitten #5841</strain>
        <tissue evidence="14">Leaf</tissue>
    </source>
</reference>
<dbReference type="InterPro" id="IPR009081">
    <property type="entry name" value="PP-bd_ACP"/>
</dbReference>
<keyword evidence="7" id="KW-0934">Plastid</keyword>
<dbReference type="Gene3D" id="1.10.1200.10">
    <property type="entry name" value="ACP-like"/>
    <property type="match status" value="1"/>
</dbReference>
<accession>A0A8T2RL48</accession>
<evidence type="ECO:0000256" key="8">
    <source>
        <dbReference type="ARBA" id="ARBA00022832"/>
    </source>
</evidence>
<evidence type="ECO:0000256" key="3">
    <source>
        <dbReference type="ARBA" id="ARBA00022450"/>
    </source>
</evidence>
<evidence type="ECO:0000256" key="1">
    <source>
        <dbReference type="ARBA" id="ARBA00004229"/>
    </source>
</evidence>
<keyword evidence="9" id="KW-0809">Transit peptide</keyword>
<sequence length="140" mass="15187">MAALSSAVTLRSASFKAKHLFLQCFTCTQRERSSFSMRVSVPLRSSRQKVYCEAASFAKPETVEKVLDIVARQLSASSVNITSDSKFSDIGADSLDQVEIVMALEEEFNIEIEDGGAESIVTVQDAADLIQRAVSAKTSS</sequence>
<evidence type="ECO:0000313" key="14">
    <source>
        <dbReference type="EMBL" id="KAH7296243.1"/>
    </source>
</evidence>
<dbReference type="OrthoDB" id="448946at2759"/>
<dbReference type="InterPro" id="IPR003231">
    <property type="entry name" value="ACP"/>
</dbReference>
<keyword evidence="6" id="KW-0597">Phosphoprotein</keyword>
<keyword evidence="4 12" id="KW-0444">Lipid biosynthesis</keyword>
<protein>
    <recommendedName>
        <fullName evidence="12">Acyl carrier protein</fullName>
    </recommendedName>
</protein>
<keyword evidence="5" id="KW-0150">Chloroplast</keyword>
<evidence type="ECO:0000256" key="11">
    <source>
        <dbReference type="ARBA" id="ARBA00023160"/>
    </source>
</evidence>
<evidence type="ECO:0000313" key="15">
    <source>
        <dbReference type="Proteomes" id="UP000825935"/>
    </source>
</evidence>
<name>A0A8T2RL48_CERRI</name>
<evidence type="ECO:0000256" key="10">
    <source>
        <dbReference type="ARBA" id="ARBA00023098"/>
    </source>
</evidence>
<dbReference type="Proteomes" id="UP000825935">
    <property type="component" value="Chromosome 26"/>
</dbReference>
<dbReference type="PANTHER" id="PTHR46153">
    <property type="entry name" value="ACYL CARRIER PROTEIN"/>
    <property type="match status" value="1"/>
</dbReference>
<keyword evidence="10" id="KW-0443">Lipid metabolism</keyword>
<organism evidence="14 15">
    <name type="scientific">Ceratopteris richardii</name>
    <name type="common">Triangle waterfern</name>
    <dbReference type="NCBI Taxonomy" id="49495"/>
    <lineage>
        <taxon>Eukaryota</taxon>
        <taxon>Viridiplantae</taxon>
        <taxon>Streptophyta</taxon>
        <taxon>Embryophyta</taxon>
        <taxon>Tracheophyta</taxon>
        <taxon>Polypodiopsida</taxon>
        <taxon>Polypodiidae</taxon>
        <taxon>Polypodiales</taxon>
        <taxon>Pteridineae</taxon>
        <taxon>Pteridaceae</taxon>
        <taxon>Parkerioideae</taxon>
        <taxon>Ceratopteris</taxon>
    </lineage>
</organism>
<dbReference type="PANTHER" id="PTHR46153:SF2">
    <property type="entry name" value="ACYL CARRIER PROTEIN"/>
    <property type="match status" value="1"/>
</dbReference>
<dbReference type="InterPro" id="IPR006162">
    <property type="entry name" value="Ppantetheine_attach_site"/>
</dbReference>
<comment type="subcellular location">
    <subcellularLocation>
        <location evidence="1">Plastid</location>
        <location evidence="1">Chloroplast</location>
    </subcellularLocation>
</comment>
<dbReference type="SUPFAM" id="SSF47336">
    <property type="entry name" value="ACP-like"/>
    <property type="match status" value="1"/>
</dbReference>
<evidence type="ECO:0000256" key="12">
    <source>
        <dbReference type="RuleBase" id="RU000722"/>
    </source>
</evidence>
<feature type="domain" description="Carrier" evidence="13">
    <location>
        <begin position="60"/>
        <end position="134"/>
    </location>
</feature>
<dbReference type="OMA" id="TPAQCVA"/>
<evidence type="ECO:0000256" key="2">
    <source>
        <dbReference type="ARBA" id="ARBA00010930"/>
    </source>
</evidence>
<dbReference type="InterPro" id="IPR044813">
    <property type="entry name" value="ACP_chloroplastic"/>
</dbReference>
<comment type="caution">
    <text evidence="14">The sequence shown here is derived from an EMBL/GenBank/DDBJ whole genome shotgun (WGS) entry which is preliminary data.</text>
</comment>
<evidence type="ECO:0000256" key="7">
    <source>
        <dbReference type="ARBA" id="ARBA00022640"/>
    </source>
</evidence>
<dbReference type="GO" id="GO:0009507">
    <property type="term" value="C:chloroplast"/>
    <property type="evidence" value="ECO:0007669"/>
    <property type="project" value="UniProtKB-SubCell"/>
</dbReference>
<evidence type="ECO:0000256" key="5">
    <source>
        <dbReference type="ARBA" id="ARBA00022528"/>
    </source>
</evidence>
<gene>
    <name evidence="14" type="ORF">KP509_26G015200</name>
</gene>
<dbReference type="NCBIfam" id="TIGR00517">
    <property type="entry name" value="acyl_carrier"/>
    <property type="match status" value="1"/>
</dbReference>
<dbReference type="HAMAP" id="MF_01217">
    <property type="entry name" value="Acyl_carrier"/>
    <property type="match status" value="1"/>
</dbReference>
<evidence type="ECO:0000256" key="6">
    <source>
        <dbReference type="ARBA" id="ARBA00022553"/>
    </source>
</evidence>
<comment type="function">
    <text evidence="12">Carrier of the growing fatty acid chain in fatty acid biosynthesis.</text>
</comment>
<dbReference type="PROSITE" id="PS00012">
    <property type="entry name" value="PHOSPHOPANTETHEINE"/>
    <property type="match status" value="1"/>
</dbReference>
<proteinExistence type="inferred from homology"/>
<dbReference type="NCBIfam" id="NF002148">
    <property type="entry name" value="PRK00982.1-2"/>
    <property type="match status" value="1"/>
</dbReference>
<dbReference type="EMBL" id="CM035431">
    <property type="protein sequence ID" value="KAH7296243.1"/>
    <property type="molecule type" value="Genomic_DNA"/>
</dbReference>
<dbReference type="InterPro" id="IPR036736">
    <property type="entry name" value="ACP-like_sf"/>
</dbReference>
<dbReference type="Pfam" id="PF00550">
    <property type="entry name" value="PP-binding"/>
    <property type="match status" value="1"/>
</dbReference>